<dbReference type="InterPro" id="IPR019786">
    <property type="entry name" value="Zinc_finger_PHD-type_CS"/>
</dbReference>
<keyword evidence="5" id="KW-0539">Nucleus</keyword>
<dbReference type="InterPro" id="IPR013083">
    <property type="entry name" value="Znf_RING/FYVE/PHD"/>
</dbReference>
<evidence type="ECO:0000313" key="9">
    <source>
        <dbReference type="Proteomes" id="UP000000591"/>
    </source>
</evidence>
<name>Q75C04_EREGS</name>
<dbReference type="AlphaFoldDB" id="Q75C04"/>
<dbReference type="Gene3D" id="3.30.40.10">
    <property type="entry name" value="Zinc/RING finger domain, C3HC4 (zinc finger)"/>
    <property type="match status" value="1"/>
</dbReference>
<protein>
    <submittedName>
        <fullName evidence="8">ACR115Wp</fullName>
    </submittedName>
</protein>
<comment type="subcellular location">
    <subcellularLocation>
        <location evidence="1">Nucleus</location>
    </subcellularLocation>
</comment>
<dbReference type="EMBL" id="AE016816">
    <property type="protein sequence ID" value="AAS51341.2"/>
    <property type="molecule type" value="Genomic_DNA"/>
</dbReference>
<evidence type="ECO:0000259" key="7">
    <source>
        <dbReference type="PROSITE" id="PS50016"/>
    </source>
</evidence>
<dbReference type="SMART" id="SM00249">
    <property type="entry name" value="PHD"/>
    <property type="match status" value="1"/>
</dbReference>
<dbReference type="InterPro" id="IPR037869">
    <property type="entry name" value="Spp1/CFP1"/>
</dbReference>
<sequence length="348" mass="38873">MGFRIRDAHYHTLAANRWSIAMSLPDWCPPFQGTKQDPSTGEDVYCICKKPDGGELMVQCDGCGDWFHFTCIRIPSAYKSLVFSFYCPYCQAGITYSGTGALPRTVWKRRCRMEGCYRACARDSKYCGPEHGEAYMRALVERAGPGGQAVVQQMVRTGQFESLGTGALPLARRDVDPALYDRVVGADARLGELEAEAREVREARRPALRAQLAALSAYLAWVREVNDALFHDTEEAAPRRGKARARRKPKRALCGFRADYQAPLPAADFAASYADDAALLHGVCCRLRCPRHQDWASMRLGSVQFELEALDSAEQRLQLLISMRKEHLSLRFHELRAGAHPRVATPAT</sequence>
<dbReference type="PANTHER" id="PTHR46174">
    <property type="entry name" value="CXXC-TYPE ZINC FINGER PROTEIN 1"/>
    <property type="match status" value="1"/>
</dbReference>
<dbReference type="GO" id="GO:0003682">
    <property type="term" value="F:chromatin binding"/>
    <property type="evidence" value="ECO:0007669"/>
    <property type="project" value="EnsemblFungi"/>
</dbReference>
<dbReference type="Pfam" id="PF00628">
    <property type="entry name" value="PHD"/>
    <property type="match status" value="1"/>
</dbReference>
<dbReference type="KEGG" id="ago:AGOS_ACR115W"/>
<dbReference type="InterPro" id="IPR001965">
    <property type="entry name" value="Znf_PHD"/>
</dbReference>
<dbReference type="GO" id="GO:0000781">
    <property type="term" value="C:chromosome, telomeric region"/>
    <property type="evidence" value="ECO:0007669"/>
    <property type="project" value="GOC"/>
</dbReference>
<evidence type="ECO:0000256" key="5">
    <source>
        <dbReference type="ARBA" id="ARBA00023242"/>
    </source>
</evidence>
<evidence type="ECO:0000256" key="1">
    <source>
        <dbReference type="ARBA" id="ARBA00004123"/>
    </source>
</evidence>
<dbReference type="GO" id="GO:0048188">
    <property type="term" value="C:Set1C/COMPASS complex"/>
    <property type="evidence" value="ECO:0000318"/>
    <property type="project" value="GO_Central"/>
</dbReference>
<reference evidence="8 9" key="1">
    <citation type="journal article" date="2004" name="Science">
        <title>The Ashbya gossypii genome as a tool for mapping the ancient Saccharomyces cerevisiae genome.</title>
        <authorList>
            <person name="Dietrich F.S."/>
            <person name="Voegeli S."/>
            <person name="Brachat S."/>
            <person name="Lerch A."/>
            <person name="Gates K."/>
            <person name="Steiner S."/>
            <person name="Mohr C."/>
            <person name="Pohlmann R."/>
            <person name="Luedi P."/>
            <person name="Choi S."/>
            <person name="Wing R.A."/>
            <person name="Flavier A."/>
            <person name="Gaffney T.D."/>
            <person name="Philippsen P."/>
        </authorList>
    </citation>
    <scope>NUCLEOTIDE SEQUENCE [LARGE SCALE GENOMIC DNA]</scope>
    <source>
        <strain evidence="9">ATCC 10895 / CBS 109.51 / FGSC 9923 / NRRL Y-1056</strain>
    </source>
</reference>
<dbReference type="GO" id="GO:0008270">
    <property type="term" value="F:zinc ion binding"/>
    <property type="evidence" value="ECO:0007669"/>
    <property type="project" value="UniProtKB-KW"/>
</dbReference>
<gene>
    <name evidence="8" type="ORF">AGOS_ACR115W</name>
</gene>
<keyword evidence="9" id="KW-1185">Reference proteome</keyword>
<evidence type="ECO:0000313" key="8">
    <source>
        <dbReference type="EMBL" id="AAS51341.2"/>
    </source>
</evidence>
<accession>Q75C04</accession>
<dbReference type="PROSITE" id="PS50016">
    <property type="entry name" value="ZF_PHD_2"/>
    <property type="match status" value="1"/>
</dbReference>
<dbReference type="GeneID" id="4619648"/>
<dbReference type="GO" id="GO:0005829">
    <property type="term" value="C:cytosol"/>
    <property type="evidence" value="ECO:0007669"/>
    <property type="project" value="EnsemblFungi"/>
</dbReference>
<feature type="domain" description="PHD-type" evidence="7">
    <location>
        <begin position="43"/>
        <end position="93"/>
    </location>
</feature>
<dbReference type="GO" id="GO:1903341">
    <property type="term" value="P:regulation of meiotic DNA double-strand break formation"/>
    <property type="evidence" value="ECO:0007669"/>
    <property type="project" value="EnsemblFungi"/>
</dbReference>
<evidence type="ECO:0000256" key="2">
    <source>
        <dbReference type="ARBA" id="ARBA00022723"/>
    </source>
</evidence>
<dbReference type="RefSeq" id="NP_983517.2">
    <property type="nucleotide sequence ID" value="NM_208870.2"/>
</dbReference>
<reference evidence="9" key="2">
    <citation type="journal article" date="2013" name="G3 (Bethesda)">
        <title>Genomes of Ashbya fungi isolated from insects reveal four mating-type loci, numerous translocations, lack of transposons, and distinct gene duplications.</title>
        <authorList>
            <person name="Dietrich F.S."/>
            <person name="Voegeli S."/>
            <person name="Kuo S."/>
            <person name="Philippsen P."/>
        </authorList>
    </citation>
    <scope>GENOME REANNOTATION</scope>
    <source>
        <strain evidence="9">ATCC 10895 / CBS 109.51 / FGSC 9923 / NRRL Y-1056</strain>
    </source>
</reference>
<keyword evidence="2" id="KW-0479">Metal-binding</keyword>
<dbReference type="PANTHER" id="PTHR46174:SF1">
    <property type="entry name" value="CXXC-TYPE ZINC FINGER PROTEIN 1"/>
    <property type="match status" value="1"/>
</dbReference>
<keyword evidence="3 6" id="KW-0863">Zinc-finger</keyword>
<dbReference type="PROSITE" id="PS01359">
    <property type="entry name" value="ZF_PHD_1"/>
    <property type="match status" value="1"/>
</dbReference>
<dbReference type="SUPFAM" id="SSF57903">
    <property type="entry name" value="FYVE/PHD zinc finger"/>
    <property type="match status" value="1"/>
</dbReference>
<dbReference type="OMA" id="WCPPYSS"/>
<dbReference type="STRING" id="284811.Q75C04"/>
<dbReference type="GO" id="GO:0031509">
    <property type="term" value="P:subtelomeric heterochromatin formation"/>
    <property type="evidence" value="ECO:0007669"/>
    <property type="project" value="EnsemblFungi"/>
</dbReference>
<dbReference type="InterPro" id="IPR019787">
    <property type="entry name" value="Znf_PHD-finger"/>
</dbReference>
<proteinExistence type="predicted"/>
<dbReference type="GO" id="GO:0042800">
    <property type="term" value="F:histone H3K4 methyltransferase activity"/>
    <property type="evidence" value="ECO:0007669"/>
    <property type="project" value="EnsemblFungi"/>
</dbReference>
<evidence type="ECO:0000256" key="4">
    <source>
        <dbReference type="ARBA" id="ARBA00022833"/>
    </source>
</evidence>
<dbReference type="FunCoup" id="Q75C04">
    <property type="interactions" value="124"/>
</dbReference>
<keyword evidence="4" id="KW-0862">Zinc</keyword>
<dbReference type="GO" id="GO:0045893">
    <property type="term" value="P:positive regulation of DNA-templated transcription"/>
    <property type="evidence" value="ECO:0000318"/>
    <property type="project" value="GO_Central"/>
</dbReference>
<dbReference type="eggNOG" id="KOG1632">
    <property type="taxonomic scope" value="Eukaryota"/>
</dbReference>
<organism evidence="8 9">
    <name type="scientific">Eremothecium gossypii (strain ATCC 10895 / CBS 109.51 / FGSC 9923 / NRRL Y-1056)</name>
    <name type="common">Yeast</name>
    <name type="synonym">Ashbya gossypii</name>
    <dbReference type="NCBI Taxonomy" id="284811"/>
    <lineage>
        <taxon>Eukaryota</taxon>
        <taxon>Fungi</taxon>
        <taxon>Dikarya</taxon>
        <taxon>Ascomycota</taxon>
        <taxon>Saccharomycotina</taxon>
        <taxon>Saccharomycetes</taxon>
        <taxon>Saccharomycetales</taxon>
        <taxon>Saccharomycetaceae</taxon>
        <taxon>Eremothecium</taxon>
    </lineage>
</organism>
<dbReference type="GO" id="GO:0140002">
    <property type="term" value="F:histone H3K4me3 reader activity"/>
    <property type="evidence" value="ECO:0007669"/>
    <property type="project" value="EnsemblFungi"/>
</dbReference>
<evidence type="ECO:0000256" key="3">
    <source>
        <dbReference type="ARBA" id="ARBA00022771"/>
    </source>
</evidence>
<dbReference type="InterPro" id="IPR011011">
    <property type="entry name" value="Znf_FYVE_PHD"/>
</dbReference>
<dbReference type="Proteomes" id="UP000000591">
    <property type="component" value="Chromosome III"/>
</dbReference>
<dbReference type="InParanoid" id="Q75C04"/>
<dbReference type="OrthoDB" id="436852at2759"/>
<evidence type="ECO:0000256" key="6">
    <source>
        <dbReference type="PROSITE-ProRule" id="PRU00146"/>
    </source>
</evidence>
<dbReference type="HOGENOM" id="CLU_045707_0_0_1"/>